<dbReference type="Proteomes" id="UP001183414">
    <property type="component" value="Unassembled WGS sequence"/>
</dbReference>
<dbReference type="InterPro" id="IPR003695">
    <property type="entry name" value="Ppx_GppA_N"/>
</dbReference>
<evidence type="ECO:0000313" key="3">
    <source>
        <dbReference type="EMBL" id="MDT0379265.1"/>
    </source>
</evidence>
<dbReference type="InterPro" id="IPR050273">
    <property type="entry name" value="GppA/Ppx_hydrolase"/>
</dbReference>
<dbReference type="Pfam" id="PF02541">
    <property type="entry name" value="Ppx-GppA"/>
    <property type="match status" value="1"/>
</dbReference>
<evidence type="ECO:0000313" key="4">
    <source>
        <dbReference type="Proteomes" id="UP001183414"/>
    </source>
</evidence>
<keyword evidence="4" id="KW-1185">Reference proteome</keyword>
<organism evidence="3 4">
    <name type="scientific">Streptomyces hazeniae</name>
    <dbReference type="NCBI Taxonomy" id="3075538"/>
    <lineage>
        <taxon>Bacteria</taxon>
        <taxon>Bacillati</taxon>
        <taxon>Actinomycetota</taxon>
        <taxon>Actinomycetes</taxon>
        <taxon>Kitasatosporales</taxon>
        <taxon>Streptomycetaceae</taxon>
        <taxon>Streptomyces</taxon>
    </lineage>
</organism>
<dbReference type="PANTHER" id="PTHR30005">
    <property type="entry name" value="EXOPOLYPHOSPHATASE"/>
    <property type="match status" value="1"/>
</dbReference>
<dbReference type="InterPro" id="IPR043129">
    <property type="entry name" value="ATPase_NBD"/>
</dbReference>
<dbReference type="Gene3D" id="3.30.420.150">
    <property type="entry name" value="Exopolyphosphatase. Domain 2"/>
    <property type="match status" value="1"/>
</dbReference>
<dbReference type="RefSeq" id="WP_311673054.1">
    <property type="nucleotide sequence ID" value="NZ_JAVREQ010000007.1"/>
</dbReference>
<dbReference type="CDD" id="cd24056">
    <property type="entry name" value="ASKHA_NBD_MtPPX1-like"/>
    <property type="match status" value="1"/>
</dbReference>
<evidence type="ECO:0000256" key="1">
    <source>
        <dbReference type="ARBA" id="ARBA00007125"/>
    </source>
</evidence>
<sequence>MRMGVLDAGSNTVRLEVADLDGAVPARVHTAKQRLRLAELVERDGRLPSCAITLLADAVAAARKEAESWGVADLDAFATAIVRDAPNRDEVLDAVLAETGLELRVMSGEREAELTFRAARAWMGWRAGPMVVLDIGGGSLEIAFGGTRMPDFATSVPLGAGRLTRRYFGRADPPPKRAVKAVRSRAEEQLREISARVRAAEPLTAVATSRTFQQLARMCGAPPAKKGVHVTRELSRADLRKAVTILAGLPAAERAKLPGISRPRSRQALAGAVVAHTAMQQMRLEKVTVCPWAVREGLLLQRLADLER</sequence>
<proteinExistence type="inferred from homology"/>
<feature type="domain" description="Ppx/GppA phosphatase N-terminal" evidence="2">
    <location>
        <begin position="23"/>
        <end position="303"/>
    </location>
</feature>
<dbReference type="EMBL" id="JAVREQ010000007">
    <property type="protein sequence ID" value="MDT0379265.1"/>
    <property type="molecule type" value="Genomic_DNA"/>
</dbReference>
<comment type="caution">
    <text evidence="3">The sequence shown here is derived from an EMBL/GenBank/DDBJ whole genome shotgun (WGS) entry which is preliminary data.</text>
</comment>
<gene>
    <name evidence="3" type="ORF">RM572_10860</name>
</gene>
<accession>A0ABU2NQN0</accession>
<reference evidence="4" key="1">
    <citation type="submission" date="2023-07" db="EMBL/GenBank/DDBJ databases">
        <title>30 novel species of actinomycetes from the DSMZ collection.</title>
        <authorList>
            <person name="Nouioui I."/>
        </authorList>
    </citation>
    <scope>NUCLEOTIDE SEQUENCE [LARGE SCALE GENOMIC DNA]</scope>
    <source>
        <strain evidence="4">DSM 42041</strain>
    </source>
</reference>
<dbReference type="PANTHER" id="PTHR30005:SF0">
    <property type="entry name" value="RETROGRADE REGULATION PROTEIN 2"/>
    <property type="match status" value="1"/>
</dbReference>
<name>A0ABU2NQN0_9ACTN</name>
<dbReference type="Gene3D" id="3.30.420.40">
    <property type="match status" value="1"/>
</dbReference>
<comment type="similarity">
    <text evidence="1">Belongs to the GppA/Ppx family.</text>
</comment>
<protein>
    <submittedName>
        <fullName evidence="3">Ppx/GppA family phosphatase</fullName>
    </submittedName>
</protein>
<evidence type="ECO:0000259" key="2">
    <source>
        <dbReference type="Pfam" id="PF02541"/>
    </source>
</evidence>
<dbReference type="SUPFAM" id="SSF53067">
    <property type="entry name" value="Actin-like ATPase domain"/>
    <property type="match status" value="2"/>
</dbReference>